<dbReference type="AlphaFoldDB" id="A0AAD7JIV3"/>
<feature type="transmembrane region" description="Helical" evidence="2">
    <location>
        <begin position="99"/>
        <end position="118"/>
    </location>
</feature>
<comment type="caution">
    <text evidence="3">The sequence shown here is derived from an EMBL/GenBank/DDBJ whole genome shotgun (WGS) entry which is preliminary data.</text>
</comment>
<keyword evidence="2" id="KW-1133">Transmembrane helix</keyword>
<evidence type="ECO:0000256" key="1">
    <source>
        <dbReference type="SAM" id="MobiDB-lite"/>
    </source>
</evidence>
<proteinExistence type="predicted"/>
<dbReference type="EMBL" id="JARJLG010000040">
    <property type="protein sequence ID" value="KAJ7763658.1"/>
    <property type="molecule type" value="Genomic_DNA"/>
</dbReference>
<gene>
    <name evidence="3" type="ORF">DFH07DRAFT_812685</name>
</gene>
<protein>
    <submittedName>
        <fullName evidence="3">Uncharacterized protein</fullName>
    </submittedName>
</protein>
<evidence type="ECO:0000313" key="3">
    <source>
        <dbReference type="EMBL" id="KAJ7763658.1"/>
    </source>
</evidence>
<feature type="transmembrane region" description="Helical" evidence="2">
    <location>
        <begin position="241"/>
        <end position="261"/>
    </location>
</feature>
<dbReference type="Proteomes" id="UP001215280">
    <property type="component" value="Unassembled WGS sequence"/>
</dbReference>
<feature type="transmembrane region" description="Helical" evidence="2">
    <location>
        <begin position="12"/>
        <end position="36"/>
    </location>
</feature>
<name>A0AAD7JIV3_9AGAR</name>
<feature type="transmembrane region" description="Helical" evidence="2">
    <location>
        <begin position="169"/>
        <end position="189"/>
    </location>
</feature>
<feature type="region of interest" description="Disordered" evidence="1">
    <location>
        <begin position="328"/>
        <end position="360"/>
    </location>
</feature>
<keyword evidence="4" id="KW-1185">Reference proteome</keyword>
<accession>A0AAD7JIV3</accession>
<organism evidence="3 4">
    <name type="scientific">Mycena maculata</name>
    <dbReference type="NCBI Taxonomy" id="230809"/>
    <lineage>
        <taxon>Eukaryota</taxon>
        <taxon>Fungi</taxon>
        <taxon>Dikarya</taxon>
        <taxon>Basidiomycota</taxon>
        <taxon>Agaricomycotina</taxon>
        <taxon>Agaricomycetes</taxon>
        <taxon>Agaricomycetidae</taxon>
        <taxon>Agaricales</taxon>
        <taxon>Marasmiineae</taxon>
        <taxon>Mycenaceae</taxon>
        <taxon>Mycena</taxon>
    </lineage>
</organism>
<keyword evidence="2" id="KW-0472">Membrane</keyword>
<sequence>MDGASFLRVQVWGMFLGATLFGCYLVSCGPCFRVFFTTRSRQLGFSELNWPMLIIFLIFFAKTTSSLGLHLYLSLQMITASNPAQAATDLMNGSNPINISKYTTVLIQAVIASGALIYRCWIVYSRSWPVVLIPLVLWLGGVAVMGIVIHVAAAFKINGFFTNSQSRNFGASFWAIIVVVNIITSALIARRVWRIDRLRTSPSFQPDMDSMSPGSMPSNKQSSVGIITGHHHDKIKEATRIIIDSGLMYTVVSLLTFLLFVANSNAVYAAMDVLVQVIGISFNLIVIRDRPQTEPSLSDLNSVPLQFVSSNMSVTGSAIEFAYPKKFMPRRKNPGRSPTATATQEDAGIQTQQTQSHQSI</sequence>
<feature type="transmembrane region" description="Helical" evidence="2">
    <location>
        <begin position="267"/>
        <end position="287"/>
    </location>
</feature>
<feature type="transmembrane region" description="Helical" evidence="2">
    <location>
        <begin position="48"/>
        <end position="73"/>
    </location>
</feature>
<feature type="transmembrane region" description="Helical" evidence="2">
    <location>
        <begin position="130"/>
        <end position="157"/>
    </location>
</feature>
<evidence type="ECO:0000313" key="4">
    <source>
        <dbReference type="Proteomes" id="UP001215280"/>
    </source>
</evidence>
<keyword evidence="2" id="KW-0812">Transmembrane</keyword>
<feature type="compositionally biased region" description="Low complexity" evidence="1">
    <location>
        <begin position="349"/>
        <end position="360"/>
    </location>
</feature>
<evidence type="ECO:0000256" key="2">
    <source>
        <dbReference type="SAM" id="Phobius"/>
    </source>
</evidence>
<reference evidence="3" key="1">
    <citation type="submission" date="2023-03" db="EMBL/GenBank/DDBJ databases">
        <title>Massive genome expansion in bonnet fungi (Mycena s.s.) driven by repeated elements and novel gene families across ecological guilds.</title>
        <authorList>
            <consortium name="Lawrence Berkeley National Laboratory"/>
            <person name="Harder C.B."/>
            <person name="Miyauchi S."/>
            <person name="Viragh M."/>
            <person name="Kuo A."/>
            <person name="Thoen E."/>
            <person name="Andreopoulos B."/>
            <person name="Lu D."/>
            <person name="Skrede I."/>
            <person name="Drula E."/>
            <person name="Henrissat B."/>
            <person name="Morin E."/>
            <person name="Kohler A."/>
            <person name="Barry K."/>
            <person name="LaButti K."/>
            <person name="Morin E."/>
            <person name="Salamov A."/>
            <person name="Lipzen A."/>
            <person name="Mereny Z."/>
            <person name="Hegedus B."/>
            <person name="Baldrian P."/>
            <person name="Stursova M."/>
            <person name="Weitz H."/>
            <person name="Taylor A."/>
            <person name="Grigoriev I.V."/>
            <person name="Nagy L.G."/>
            <person name="Martin F."/>
            <person name="Kauserud H."/>
        </authorList>
    </citation>
    <scope>NUCLEOTIDE SEQUENCE</scope>
    <source>
        <strain evidence="3">CBHHK188m</strain>
    </source>
</reference>